<gene>
    <name evidence="1" type="ORF">GO495_02210</name>
</gene>
<comment type="caution">
    <text evidence="1">The sequence shown here is derived from an EMBL/GenBank/DDBJ whole genome shotgun (WGS) entry which is preliminary data.</text>
</comment>
<dbReference type="EMBL" id="WRXO01000001">
    <property type="protein sequence ID" value="MVT39387.1"/>
    <property type="molecule type" value="Genomic_DNA"/>
</dbReference>
<dbReference type="AlphaFoldDB" id="A0A6N8J2E8"/>
<accession>A0A6N8J2E8</accession>
<evidence type="ECO:0000313" key="2">
    <source>
        <dbReference type="Proteomes" id="UP000468388"/>
    </source>
</evidence>
<dbReference type="RefSeq" id="WP_157298065.1">
    <property type="nucleotide sequence ID" value="NZ_BAAAZB010000005.1"/>
</dbReference>
<organism evidence="1 2">
    <name type="scientific">Chitinophaga oryziterrae</name>
    <dbReference type="NCBI Taxonomy" id="1031224"/>
    <lineage>
        <taxon>Bacteria</taxon>
        <taxon>Pseudomonadati</taxon>
        <taxon>Bacteroidota</taxon>
        <taxon>Chitinophagia</taxon>
        <taxon>Chitinophagales</taxon>
        <taxon>Chitinophagaceae</taxon>
        <taxon>Chitinophaga</taxon>
    </lineage>
</organism>
<reference evidence="1 2" key="1">
    <citation type="submission" date="2019-12" db="EMBL/GenBank/DDBJ databases">
        <title>The draft genomic sequence of strain Chitinophaga oryziterrae JCM 16595.</title>
        <authorList>
            <person name="Zhang X."/>
        </authorList>
    </citation>
    <scope>NUCLEOTIDE SEQUENCE [LARGE SCALE GENOMIC DNA]</scope>
    <source>
        <strain evidence="1 2">JCM 16595</strain>
    </source>
</reference>
<protein>
    <submittedName>
        <fullName evidence="1">Uncharacterized protein</fullName>
    </submittedName>
</protein>
<keyword evidence="2" id="KW-1185">Reference proteome</keyword>
<dbReference type="Proteomes" id="UP000468388">
    <property type="component" value="Unassembled WGS sequence"/>
</dbReference>
<dbReference type="OrthoDB" id="1064164at2"/>
<proteinExistence type="predicted"/>
<evidence type="ECO:0000313" key="1">
    <source>
        <dbReference type="EMBL" id="MVT39387.1"/>
    </source>
</evidence>
<sequence>MNRDQDYLIKVNLEYNALIVVQSLPIEEPQTGQKLYEDIIARFCGRDGILAYFKIPDNRHDFFSLLKELVEA</sequence>
<name>A0A6N8J2E8_9BACT</name>